<evidence type="ECO:0000259" key="10">
    <source>
        <dbReference type="PROSITE" id="PS50893"/>
    </source>
</evidence>
<proteinExistence type="predicted"/>
<dbReference type="Gene3D" id="3.40.50.300">
    <property type="entry name" value="P-loop containing nucleotide triphosphate hydrolases"/>
    <property type="match status" value="1"/>
</dbReference>
<dbReference type="Proteomes" id="UP000544110">
    <property type="component" value="Unassembled WGS sequence"/>
</dbReference>
<evidence type="ECO:0000313" key="12">
    <source>
        <dbReference type="Proteomes" id="UP000544110"/>
    </source>
</evidence>
<dbReference type="GO" id="GO:0046677">
    <property type="term" value="P:response to antibiotic"/>
    <property type="evidence" value="ECO:0007669"/>
    <property type="project" value="UniProtKB-KW"/>
</dbReference>
<keyword evidence="8" id="KW-0046">Antibiotic resistance</keyword>
<dbReference type="GO" id="GO:0016887">
    <property type="term" value="F:ATP hydrolysis activity"/>
    <property type="evidence" value="ECO:0007669"/>
    <property type="project" value="InterPro"/>
</dbReference>
<evidence type="ECO:0000256" key="6">
    <source>
        <dbReference type="ARBA" id="ARBA00022967"/>
    </source>
</evidence>
<dbReference type="RefSeq" id="WP_343049264.1">
    <property type="nucleotide sequence ID" value="NZ_JACCAC010000001.1"/>
</dbReference>
<feature type="region of interest" description="Disordered" evidence="9">
    <location>
        <begin position="1"/>
        <end position="24"/>
    </location>
</feature>
<keyword evidence="5 11" id="KW-0067">ATP-binding</keyword>
<dbReference type="InterPro" id="IPR050763">
    <property type="entry name" value="ABC_transporter_ATP-binding"/>
</dbReference>
<gene>
    <name evidence="11" type="ORF">BJ989_002099</name>
</gene>
<dbReference type="SUPFAM" id="SSF52540">
    <property type="entry name" value="P-loop containing nucleoside triphosphate hydrolases"/>
    <property type="match status" value="1"/>
</dbReference>
<feature type="domain" description="ABC transporter" evidence="10">
    <location>
        <begin position="31"/>
        <end position="256"/>
    </location>
</feature>
<dbReference type="PROSITE" id="PS50893">
    <property type="entry name" value="ABC_TRANSPORTER_2"/>
    <property type="match status" value="1"/>
</dbReference>
<dbReference type="PANTHER" id="PTHR42711:SF16">
    <property type="entry name" value="ABC TRANSPORTER ATP-BINDING PROTEIN"/>
    <property type="match status" value="1"/>
</dbReference>
<dbReference type="EMBL" id="JACCAC010000001">
    <property type="protein sequence ID" value="NYG55795.1"/>
    <property type="molecule type" value="Genomic_DNA"/>
</dbReference>
<dbReference type="InterPro" id="IPR003439">
    <property type="entry name" value="ABC_transporter-like_ATP-bd"/>
</dbReference>
<comment type="caution">
    <text evidence="11">The sequence shown here is derived from an EMBL/GenBank/DDBJ whole genome shotgun (WGS) entry which is preliminary data.</text>
</comment>
<evidence type="ECO:0000256" key="1">
    <source>
        <dbReference type="ARBA" id="ARBA00004202"/>
    </source>
</evidence>
<protein>
    <submittedName>
        <fullName evidence="11">ABC-2 type transport system ATP-binding protein</fullName>
    </submittedName>
</protein>
<dbReference type="GO" id="GO:0005524">
    <property type="term" value="F:ATP binding"/>
    <property type="evidence" value="ECO:0007669"/>
    <property type="project" value="UniProtKB-KW"/>
</dbReference>
<dbReference type="AlphaFoldDB" id="A0A7Y9RT12"/>
<evidence type="ECO:0000256" key="3">
    <source>
        <dbReference type="ARBA" id="ARBA00022475"/>
    </source>
</evidence>
<accession>A0A7Y9RT12</accession>
<keyword evidence="3" id="KW-1003">Cell membrane</keyword>
<evidence type="ECO:0000256" key="4">
    <source>
        <dbReference type="ARBA" id="ARBA00022741"/>
    </source>
</evidence>
<comment type="subcellular location">
    <subcellularLocation>
        <location evidence="1">Cell membrane</location>
        <topology evidence="1">Peripheral membrane protein</topology>
    </subcellularLocation>
</comment>
<dbReference type="InterPro" id="IPR003593">
    <property type="entry name" value="AAA+_ATPase"/>
</dbReference>
<name>A0A7Y9RT12_9ACTN</name>
<dbReference type="CDD" id="cd03230">
    <property type="entry name" value="ABC_DR_subfamily_A"/>
    <property type="match status" value="1"/>
</dbReference>
<sequence>MPPTPEPVLAAPRADADGSPGSPGYAAGAAVVVQDLRMRYGATVAADGLSLVVPRGSVTAVLGPNGAGKTTTLETCEGFRSPQGGTVRVLGLDPVRQRRELLPRIGVMLQSGGAWSGARAEEMLRHVAAMHAHPLPVGMLVERLGLAECGRTPYRRLSGGQQQRLSLAMAVVGRPELLFVDEPTVGMDPAIRRTTWGLLREMQRDGVTIVLTTHYMDEAEQLADLVHVLDRGRVIASGSPAELTRGTGSATIRLVVVQPFPPDAPESLRTALGGDVEVTPLTTHSLLVTGTADASTLATVSAWCERHGVVPESLTLGRRTLEDVFLQLTGRGLTGEAVPA</sequence>
<evidence type="ECO:0000256" key="2">
    <source>
        <dbReference type="ARBA" id="ARBA00022448"/>
    </source>
</evidence>
<dbReference type="InterPro" id="IPR017871">
    <property type="entry name" value="ABC_transporter-like_CS"/>
</dbReference>
<keyword evidence="2" id="KW-0813">Transport</keyword>
<dbReference type="InterPro" id="IPR027417">
    <property type="entry name" value="P-loop_NTPase"/>
</dbReference>
<evidence type="ECO:0000256" key="7">
    <source>
        <dbReference type="ARBA" id="ARBA00023136"/>
    </source>
</evidence>
<dbReference type="Pfam" id="PF00005">
    <property type="entry name" value="ABC_tran"/>
    <property type="match status" value="1"/>
</dbReference>
<dbReference type="FunFam" id="3.40.50.300:FF:000589">
    <property type="entry name" value="ABC transporter, ATP-binding subunit"/>
    <property type="match status" value="1"/>
</dbReference>
<dbReference type="PROSITE" id="PS00211">
    <property type="entry name" value="ABC_TRANSPORTER_1"/>
    <property type="match status" value="1"/>
</dbReference>
<evidence type="ECO:0000313" key="11">
    <source>
        <dbReference type="EMBL" id="NYG55795.1"/>
    </source>
</evidence>
<reference evidence="11 12" key="1">
    <citation type="submission" date="2020-07" db="EMBL/GenBank/DDBJ databases">
        <title>Sequencing the genomes of 1000 actinobacteria strains.</title>
        <authorList>
            <person name="Klenk H.-P."/>
        </authorList>
    </citation>
    <scope>NUCLEOTIDE SEQUENCE [LARGE SCALE GENOMIC DNA]</scope>
    <source>
        <strain evidence="11 12">DSM 24552</strain>
    </source>
</reference>
<evidence type="ECO:0000256" key="9">
    <source>
        <dbReference type="SAM" id="MobiDB-lite"/>
    </source>
</evidence>
<dbReference type="PANTHER" id="PTHR42711">
    <property type="entry name" value="ABC TRANSPORTER ATP-BINDING PROTEIN"/>
    <property type="match status" value="1"/>
</dbReference>
<keyword evidence="4" id="KW-0547">Nucleotide-binding</keyword>
<evidence type="ECO:0000256" key="8">
    <source>
        <dbReference type="ARBA" id="ARBA00023251"/>
    </source>
</evidence>
<keyword evidence="6" id="KW-1278">Translocase</keyword>
<keyword evidence="12" id="KW-1185">Reference proteome</keyword>
<dbReference type="GO" id="GO:0005886">
    <property type="term" value="C:plasma membrane"/>
    <property type="evidence" value="ECO:0007669"/>
    <property type="project" value="UniProtKB-SubCell"/>
</dbReference>
<keyword evidence="7" id="KW-0472">Membrane</keyword>
<dbReference type="SMART" id="SM00382">
    <property type="entry name" value="AAA"/>
    <property type="match status" value="1"/>
</dbReference>
<organism evidence="11 12">
    <name type="scientific">Nocardioides perillae</name>
    <dbReference type="NCBI Taxonomy" id="1119534"/>
    <lineage>
        <taxon>Bacteria</taxon>
        <taxon>Bacillati</taxon>
        <taxon>Actinomycetota</taxon>
        <taxon>Actinomycetes</taxon>
        <taxon>Propionibacteriales</taxon>
        <taxon>Nocardioidaceae</taxon>
        <taxon>Nocardioides</taxon>
    </lineage>
</organism>
<evidence type="ECO:0000256" key="5">
    <source>
        <dbReference type="ARBA" id="ARBA00022840"/>
    </source>
</evidence>